<comment type="caution">
    <text evidence="1">The sequence shown here is derived from an EMBL/GenBank/DDBJ whole genome shotgun (WGS) entry which is preliminary data.</text>
</comment>
<keyword evidence="2" id="KW-1185">Reference proteome</keyword>
<dbReference type="Proteomes" id="UP000814176">
    <property type="component" value="Unassembled WGS sequence"/>
</dbReference>
<dbReference type="EMBL" id="JADCUA010000015">
    <property type="protein sequence ID" value="KAH9834638.1"/>
    <property type="molecule type" value="Genomic_DNA"/>
</dbReference>
<organism evidence="1 2">
    <name type="scientific">Rhodofomes roseus</name>
    <dbReference type="NCBI Taxonomy" id="34475"/>
    <lineage>
        <taxon>Eukaryota</taxon>
        <taxon>Fungi</taxon>
        <taxon>Dikarya</taxon>
        <taxon>Basidiomycota</taxon>
        <taxon>Agaricomycotina</taxon>
        <taxon>Agaricomycetes</taxon>
        <taxon>Polyporales</taxon>
        <taxon>Rhodofomes</taxon>
    </lineage>
</organism>
<evidence type="ECO:0000313" key="2">
    <source>
        <dbReference type="Proteomes" id="UP000814176"/>
    </source>
</evidence>
<dbReference type="RefSeq" id="XP_047777169.1">
    <property type="nucleotide sequence ID" value="XM_047916632.1"/>
</dbReference>
<proteinExistence type="predicted"/>
<name>A0ABQ8KAW4_9APHY</name>
<accession>A0ABQ8KAW4</accession>
<dbReference type="GeneID" id="71997364"/>
<reference evidence="1 2" key="1">
    <citation type="journal article" date="2021" name="Environ. Microbiol.">
        <title>Gene family expansions and transcriptome signatures uncover fungal adaptations to wood decay.</title>
        <authorList>
            <person name="Hage H."/>
            <person name="Miyauchi S."/>
            <person name="Viragh M."/>
            <person name="Drula E."/>
            <person name="Min B."/>
            <person name="Chaduli D."/>
            <person name="Navarro D."/>
            <person name="Favel A."/>
            <person name="Norest M."/>
            <person name="Lesage-Meessen L."/>
            <person name="Balint B."/>
            <person name="Merenyi Z."/>
            <person name="de Eugenio L."/>
            <person name="Morin E."/>
            <person name="Martinez A.T."/>
            <person name="Baldrian P."/>
            <person name="Stursova M."/>
            <person name="Martinez M.J."/>
            <person name="Novotny C."/>
            <person name="Magnuson J.K."/>
            <person name="Spatafora J.W."/>
            <person name="Maurice S."/>
            <person name="Pangilinan J."/>
            <person name="Andreopoulos W."/>
            <person name="LaButti K."/>
            <person name="Hundley H."/>
            <person name="Na H."/>
            <person name="Kuo A."/>
            <person name="Barry K."/>
            <person name="Lipzen A."/>
            <person name="Henrissat B."/>
            <person name="Riley R."/>
            <person name="Ahrendt S."/>
            <person name="Nagy L.G."/>
            <person name="Grigoriev I.V."/>
            <person name="Martin F."/>
            <person name="Rosso M.N."/>
        </authorList>
    </citation>
    <scope>NUCLEOTIDE SEQUENCE [LARGE SCALE GENOMIC DNA]</scope>
    <source>
        <strain evidence="1 2">CIRM-BRFM 1785</strain>
    </source>
</reference>
<evidence type="ECO:0000313" key="1">
    <source>
        <dbReference type="EMBL" id="KAH9834638.1"/>
    </source>
</evidence>
<sequence length="145" mass="16497">MVTTFLRARQPYRTFGLCRATMQYTRTLTTSSQNASLNLNQIWQSFAIPARLYSGTEAVCFAFLALLSRLMYSFQSYSICPGRFLGDSNAWLVMASVIATFHIDKAHDLVGREITPPLEFTSGFVRRPKHFVCDIRPRSREVNSS</sequence>
<dbReference type="Gene3D" id="1.10.630.10">
    <property type="entry name" value="Cytochrome P450"/>
    <property type="match status" value="1"/>
</dbReference>
<gene>
    <name evidence="1" type="ORF">C8Q71DRAFT_151911</name>
</gene>
<protein>
    <submittedName>
        <fullName evidence="1">Uncharacterized protein</fullName>
    </submittedName>
</protein>
<dbReference type="InterPro" id="IPR036396">
    <property type="entry name" value="Cyt_P450_sf"/>
</dbReference>